<dbReference type="GO" id="GO:0006355">
    <property type="term" value="P:regulation of DNA-templated transcription"/>
    <property type="evidence" value="ECO:0007669"/>
    <property type="project" value="InterPro"/>
</dbReference>
<dbReference type="PANTHER" id="PTHR35807">
    <property type="entry name" value="TRANSCRIPTIONAL REGULATOR REDD-RELATED"/>
    <property type="match status" value="1"/>
</dbReference>
<dbReference type="Gene3D" id="1.25.40.10">
    <property type="entry name" value="Tetratricopeptide repeat domain"/>
    <property type="match status" value="1"/>
</dbReference>
<dbReference type="PANTHER" id="PTHR35807:SF2">
    <property type="entry name" value="TRANSCRIPTIONAL ACTIVATOR DOMAIN"/>
    <property type="match status" value="1"/>
</dbReference>
<dbReference type="InterPro" id="IPR036388">
    <property type="entry name" value="WH-like_DNA-bd_sf"/>
</dbReference>
<evidence type="ECO:0000256" key="2">
    <source>
        <dbReference type="ARBA" id="ARBA00023125"/>
    </source>
</evidence>
<accession>A0A4V2EVR3</accession>
<dbReference type="Pfam" id="PF03704">
    <property type="entry name" value="BTAD"/>
    <property type="match status" value="1"/>
</dbReference>
<evidence type="ECO:0000313" key="5">
    <source>
        <dbReference type="EMBL" id="RZS53390.1"/>
    </source>
</evidence>
<sequence length="315" mass="34976">MLNDEHTTSRNTAMASVNRASAAPADILLDMPACLRTSLPRSNGPLLSMKVIGGFELWLDDMRVENLPRGKTRSLLKLLLLRRHGPLSRTRLCNLYWPEADAGSARNSLHVTLHRVRRALDPAGVIVHQDEGYQFLPNGPVWIDSEQFLQRSDMGALLDARGKHVEAIAHYEASLVLHGLDQIDEDSQDAALSGLAQQLRDRHNQVLQRLAELHEAAGDLHACLRTALRHLSLDACNEAAHGRLMRCYAALGQPQLAERQYRTCVRVLRETLGVAPQEVTTRLYRLLTSREVSAADIHANGATARPAWHALHPSP</sequence>
<evidence type="ECO:0000313" key="6">
    <source>
        <dbReference type="Proteomes" id="UP000293433"/>
    </source>
</evidence>
<keyword evidence="2 5" id="KW-0238">DNA-binding</keyword>
<dbReference type="InterPro" id="IPR016032">
    <property type="entry name" value="Sig_transdc_resp-reg_C-effctor"/>
</dbReference>
<dbReference type="OrthoDB" id="9150494at2"/>
<dbReference type="SUPFAM" id="SSF46894">
    <property type="entry name" value="C-terminal effector domain of the bipartite response regulators"/>
    <property type="match status" value="1"/>
</dbReference>
<gene>
    <name evidence="5" type="ORF">EV685_3018</name>
</gene>
<feature type="domain" description="OmpR/PhoB-type" evidence="3">
    <location>
        <begin position="61"/>
        <end position="135"/>
    </location>
</feature>
<dbReference type="AlphaFoldDB" id="A0A4V2EVR3"/>
<dbReference type="InterPro" id="IPR005158">
    <property type="entry name" value="BTAD"/>
</dbReference>
<dbReference type="EMBL" id="SGWV01000010">
    <property type="protein sequence ID" value="RZS53390.1"/>
    <property type="molecule type" value="Genomic_DNA"/>
</dbReference>
<proteinExistence type="inferred from homology"/>
<comment type="similarity">
    <text evidence="1">Belongs to the AfsR/DnrI/RedD regulatory family.</text>
</comment>
<name>A0A4V2EVR3_9BURK</name>
<evidence type="ECO:0000256" key="1">
    <source>
        <dbReference type="ARBA" id="ARBA00005820"/>
    </source>
</evidence>
<feature type="domain" description="Bacterial transcriptional activator" evidence="4">
    <location>
        <begin position="143"/>
        <end position="287"/>
    </location>
</feature>
<dbReference type="Gene3D" id="1.10.10.10">
    <property type="entry name" value="Winged helix-like DNA-binding domain superfamily/Winged helix DNA-binding domain"/>
    <property type="match status" value="1"/>
</dbReference>
<reference evidence="5 6" key="1">
    <citation type="submission" date="2019-02" db="EMBL/GenBank/DDBJ databases">
        <title>Genomic Encyclopedia of Type Strains, Phase IV (KMG-IV): sequencing the most valuable type-strain genomes for metagenomic binning, comparative biology and taxonomic classification.</title>
        <authorList>
            <person name="Goeker M."/>
        </authorList>
    </citation>
    <scope>NUCLEOTIDE SEQUENCE [LARGE SCALE GENOMIC DNA]</scope>
    <source>
        <strain evidence="5 6">DSM 10617</strain>
    </source>
</reference>
<dbReference type="InterPro" id="IPR011990">
    <property type="entry name" value="TPR-like_helical_dom_sf"/>
</dbReference>
<dbReference type="SMART" id="SM01043">
    <property type="entry name" value="BTAD"/>
    <property type="match status" value="1"/>
</dbReference>
<dbReference type="Proteomes" id="UP000293433">
    <property type="component" value="Unassembled WGS sequence"/>
</dbReference>
<evidence type="ECO:0000259" key="3">
    <source>
        <dbReference type="SMART" id="SM00862"/>
    </source>
</evidence>
<dbReference type="GO" id="GO:0003677">
    <property type="term" value="F:DNA binding"/>
    <property type="evidence" value="ECO:0007669"/>
    <property type="project" value="UniProtKB-KW"/>
</dbReference>
<dbReference type="Pfam" id="PF00486">
    <property type="entry name" value="Trans_reg_C"/>
    <property type="match status" value="1"/>
</dbReference>
<dbReference type="SMART" id="SM00862">
    <property type="entry name" value="Trans_reg_C"/>
    <property type="match status" value="1"/>
</dbReference>
<protein>
    <submittedName>
        <fullName evidence="5">DNA-binding SARP family transcriptional activator</fullName>
    </submittedName>
</protein>
<dbReference type="GO" id="GO:0000160">
    <property type="term" value="P:phosphorelay signal transduction system"/>
    <property type="evidence" value="ECO:0007669"/>
    <property type="project" value="InterPro"/>
</dbReference>
<dbReference type="SUPFAM" id="SSF48452">
    <property type="entry name" value="TPR-like"/>
    <property type="match status" value="1"/>
</dbReference>
<comment type="caution">
    <text evidence="5">The sequence shown here is derived from an EMBL/GenBank/DDBJ whole genome shotgun (WGS) entry which is preliminary data.</text>
</comment>
<dbReference type="RefSeq" id="WP_130482830.1">
    <property type="nucleotide sequence ID" value="NZ_SGWV01000010.1"/>
</dbReference>
<organism evidence="5 6">
    <name type="scientific">Sphaerotilus mobilis</name>
    <dbReference type="NCBI Taxonomy" id="47994"/>
    <lineage>
        <taxon>Bacteria</taxon>
        <taxon>Pseudomonadati</taxon>
        <taxon>Pseudomonadota</taxon>
        <taxon>Betaproteobacteria</taxon>
        <taxon>Burkholderiales</taxon>
        <taxon>Sphaerotilaceae</taxon>
        <taxon>Sphaerotilus</taxon>
    </lineage>
</organism>
<keyword evidence="6" id="KW-1185">Reference proteome</keyword>
<dbReference type="InterPro" id="IPR051677">
    <property type="entry name" value="AfsR-DnrI-RedD_regulator"/>
</dbReference>
<dbReference type="InterPro" id="IPR001867">
    <property type="entry name" value="OmpR/PhoB-type_DNA-bd"/>
</dbReference>
<evidence type="ECO:0000259" key="4">
    <source>
        <dbReference type="SMART" id="SM01043"/>
    </source>
</evidence>